<dbReference type="GO" id="GO:1904680">
    <property type="term" value="F:peptide transmembrane transporter activity"/>
    <property type="evidence" value="ECO:0007669"/>
    <property type="project" value="TreeGrafter"/>
</dbReference>
<keyword evidence="2" id="KW-0732">Signal</keyword>
<evidence type="ECO:0000313" key="5">
    <source>
        <dbReference type="Proteomes" id="UP000712673"/>
    </source>
</evidence>
<dbReference type="InterPro" id="IPR000914">
    <property type="entry name" value="SBP_5_dom"/>
</dbReference>
<dbReference type="Proteomes" id="UP000712673">
    <property type="component" value="Unassembled WGS sequence"/>
</dbReference>
<dbReference type="GO" id="GO:0043190">
    <property type="term" value="C:ATP-binding cassette (ABC) transporter complex"/>
    <property type="evidence" value="ECO:0007669"/>
    <property type="project" value="InterPro"/>
</dbReference>
<evidence type="ECO:0000259" key="3">
    <source>
        <dbReference type="Pfam" id="PF00496"/>
    </source>
</evidence>
<proteinExistence type="inferred from homology"/>
<evidence type="ECO:0000256" key="1">
    <source>
        <dbReference type="ARBA" id="ARBA00005695"/>
    </source>
</evidence>
<dbReference type="EMBL" id="VGLS01001193">
    <property type="protein sequence ID" value="MBM3227104.1"/>
    <property type="molecule type" value="Genomic_DNA"/>
</dbReference>
<dbReference type="GO" id="GO:0015833">
    <property type="term" value="P:peptide transport"/>
    <property type="evidence" value="ECO:0007669"/>
    <property type="project" value="TreeGrafter"/>
</dbReference>
<comment type="similarity">
    <text evidence="1">Belongs to the bacterial solute-binding protein 5 family.</text>
</comment>
<dbReference type="InterPro" id="IPR039424">
    <property type="entry name" value="SBP_5"/>
</dbReference>
<dbReference type="SUPFAM" id="SSF53850">
    <property type="entry name" value="Periplasmic binding protein-like II"/>
    <property type="match status" value="1"/>
</dbReference>
<dbReference type="GO" id="GO:0030288">
    <property type="term" value="C:outer membrane-bounded periplasmic space"/>
    <property type="evidence" value="ECO:0007669"/>
    <property type="project" value="UniProtKB-ARBA"/>
</dbReference>
<accession>A0A937W4Y2</accession>
<dbReference type="Gene3D" id="3.90.76.10">
    <property type="entry name" value="Dipeptide-binding Protein, Domain 1"/>
    <property type="match status" value="1"/>
</dbReference>
<protein>
    <submittedName>
        <fullName evidence="4">ABC transporter substrate-binding protein</fullName>
    </submittedName>
</protein>
<dbReference type="InterPro" id="IPR030678">
    <property type="entry name" value="Peptide/Ni-bd"/>
</dbReference>
<reference evidence="4" key="1">
    <citation type="submission" date="2019-03" db="EMBL/GenBank/DDBJ databases">
        <title>Lake Tanganyika Metagenome-Assembled Genomes (MAGs).</title>
        <authorList>
            <person name="Tran P."/>
        </authorList>
    </citation>
    <scope>NUCLEOTIDE SEQUENCE</scope>
    <source>
        <strain evidence="4">K_DeepCast_65m_m2_066</strain>
    </source>
</reference>
<name>A0A937W4Y2_UNCTE</name>
<dbReference type="PROSITE" id="PS51318">
    <property type="entry name" value="TAT"/>
    <property type="match status" value="1"/>
</dbReference>
<dbReference type="PANTHER" id="PTHR30290:SF38">
    <property type="entry name" value="D,D-DIPEPTIDE-BINDING PERIPLASMIC PROTEIN DDPA-RELATED"/>
    <property type="match status" value="1"/>
</dbReference>
<gene>
    <name evidence="4" type="ORF">FJZ47_25330</name>
</gene>
<evidence type="ECO:0000313" key="4">
    <source>
        <dbReference type="EMBL" id="MBM3227104.1"/>
    </source>
</evidence>
<organism evidence="4 5">
    <name type="scientific">Tectimicrobiota bacterium</name>
    <dbReference type="NCBI Taxonomy" id="2528274"/>
    <lineage>
        <taxon>Bacteria</taxon>
        <taxon>Pseudomonadati</taxon>
        <taxon>Nitrospinota/Tectimicrobiota group</taxon>
        <taxon>Candidatus Tectimicrobiota</taxon>
    </lineage>
</organism>
<feature type="domain" description="Solute-binding protein family 5" evidence="3">
    <location>
        <begin position="105"/>
        <end position="467"/>
    </location>
</feature>
<dbReference type="CDD" id="cd00995">
    <property type="entry name" value="PBP2_NikA_DppA_OppA_like"/>
    <property type="match status" value="1"/>
</dbReference>
<dbReference type="AlphaFoldDB" id="A0A937W4Y2"/>
<dbReference type="PIRSF" id="PIRSF002741">
    <property type="entry name" value="MppA"/>
    <property type="match status" value="1"/>
</dbReference>
<dbReference type="Gene3D" id="3.10.105.10">
    <property type="entry name" value="Dipeptide-binding Protein, Domain 3"/>
    <property type="match status" value="1"/>
</dbReference>
<evidence type="ECO:0000256" key="2">
    <source>
        <dbReference type="ARBA" id="ARBA00022729"/>
    </source>
</evidence>
<dbReference type="Gene3D" id="3.40.190.10">
    <property type="entry name" value="Periplasmic binding protein-like II"/>
    <property type="match status" value="1"/>
</dbReference>
<dbReference type="PANTHER" id="PTHR30290">
    <property type="entry name" value="PERIPLASMIC BINDING COMPONENT OF ABC TRANSPORTER"/>
    <property type="match status" value="1"/>
</dbReference>
<dbReference type="Pfam" id="PF00496">
    <property type="entry name" value="SBP_bac_5"/>
    <property type="match status" value="1"/>
</dbReference>
<feature type="non-terminal residue" evidence="4">
    <location>
        <position position="468"/>
    </location>
</feature>
<comment type="caution">
    <text evidence="4">The sequence shown here is derived from an EMBL/GenBank/DDBJ whole genome shotgun (WGS) entry which is preliminary data.</text>
</comment>
<sequence>MTGPQTPVSRAAGMPRRRFLHTLGLASGSVMLAGLPTLQAQSSGSAPFQLKAPEANPKYGGTLRYGILSAPAHFDVHQSGTVANMAGQGPMYDNLVRRHPLDGQTIIPDLAHSWEVTPDSKTYTFFLRQGVQFHDGAEFTADDVHATFSRIIFPPKGFSSPRTPLFSAVEAINVRDRHTIEFKLREPRPQDFMLGAFASGWNIIVRKKTLEDNNYNLRTVESFPGTGPFKHVKRVDKEVWIMEKNPHYWNKGLPYLDRVEIYHLAPWSPEVAASLLGGKLDYARTVDPVAARKIQTMSNFKFVDFYQSVIHAIWVNNAKPQFADPRVRRAMHLALDRHALVEVVKDVTPTLVGGFTYPFSEFAASKEEQAKLLGYQPDPTAALKEARALMAAAGHEKGLKGLDFMVRELPHHKLWSVAIQAMLKEALGIESTMRPVQTSVWFDEAQSGNFDITISAIVSTLLDPTDYF</sequence>
<dbReference type="InterPro" id="IPR006311">
    <property type="entry name" value="TAT_signal"/>
</dbReference>